<gene>
    <name evidence="2" type="ORF">PHAECO_LOCUS8995</name>
</gene>
<organism evidence="2 3">
    <name type="scientific">Phaedon cochleariae</name>
    <name type="common">Mustard beetle</name>
    <dbReference type="NCBI Taxonomy" id="80249"/>
    <lineage>
        <taxon>Eukaryota</taxon>
        <taxon>Metazoa</taxon>
        <taxon>Ecdysozoa</taxon>
        <taxon>Arthropoda</taxon>
        <taxon>Hexapoda</taxon>
        <taxon>Insecta</taxon>
        <taxon>Pterygota</taxon>
        <taxon>Neoptera</taxon>
        <taxon>Endopterygota</taxon>
        <taxon>Coleoptera</taxon>
        <taxon>Polyphaga</taxon>
        <taxon>Cucujiformia</taxon>
        <taxon>Chrysomeloidea</taxon>
        <taxon>Chrysomelidae</taxon>
        <taxon>Chrysomelinae</taxon>
        <taxon>Chrysomelini</taxon>
        <taxon>Phaedon</taxon>
    </lineage>
</organism>
<reference evidence="2" key="2">
    <citation type="submission" date="2022-10" db="EMBL/GenBank/DDBJ databases">
        <authorList>
            <consortium name="ENA_rothamsted_submissions"/>
            <consortium name="culmorum"/>
            <person name="King R."/>
        </authorList>
    </citation>
    <scope>NUCLEOTIDE SEQUENCE</scope>
</reference>
<evidence type="ECO:0000313" key="2">
    <source>
        <dbReference type="EMBL" id="CAH1170726.1"/>
    </source>
</evidence>
<dbReference type="AlphaFoldDB" id="A0A9P0DND5"/>
<name>A0A9P0DND5_PHACE</name>
<feature type="compositionally biased region" description="Basic and acidic residues" evidence="1">
    <location>
        <begin position="129"/>
        <end position="140"/>
    </location>
</feature>
<keyword evidence="3" id="KW-1185">Reference proteome</keyword>
<dbReference type="PANTHER" id="PTHR33480">
    <property type="entry name" value="SET DOMAIN-CONTAINING PROTEIN-RELATED"/>
    <property type="match status" value="1"/>
</dbReference>
<sequence length="1029" mass="118361">MFSLVEFDNGDMYVYPSSKVQTIEGAVVTVSHKGRGKYRARLLCENIDETFLNNLKDDIENKRLYISITAGEYHSFDRSFVRKCLFEQNTPQAIPNDSFEQFNQELENNQESSLSRDYEIIEKIYDKNDQDIDSYDHDDSGSEWLPDEEQEQEQWDVLFGDSKVSSISSENASTYKTEMEDQSSVPGITSIFTSVIVEDYRCPSDIVRSISTIPVVLAEAETSSSSVPDQPVQKKISAKKHSCLFCGTLVVNLPRHLRSMHMEEESVKAAVDASTKFLQGERNPKYRNHTAFEELRKRGDHHYNYINNCENIIPVRNSPKPDQTSYVCCPLCKGFYSHKSFKGHFRNCRMRTEKKDLLLTITNAMGEARVNGRAVNKKASPELIKYFFPYFTKPAQAEILFKDDTAVEYGNKLVTKYYRTNAGGKHHIHIASQLRLLADIFINAKVIDTNIRDIADLLHPKHYDNIIKAIQLRCGYNNGIFKSPTTASNCCTLLLKVSKFLKCEAIKRIDNIAEKRYANFEYLLANSQNHDITRQAQDNKTQFQRQKKEILPSTEEINGLLKVLDIEVTSAYEKACSNFDPESYTALAKASLAYLLVFNRKRPGDVEKTQLLEIRSMARVDQEHLLKLPGDDKKHAEQFARYITQGKLNKKASNLIPKKVEQAIDLLVQKRNEIGIPTENQYLFARIGSSSTRLPYFKADEALKLICQRNELNYNRLNANKLRKHLATCTAMLSSNVQNIISDFMGHTMAVHQNVYQQKQAHTDIVVMGKVLLEASGVSQNDNLAPVIPDNNDPGIERLLSDWRNDDVGADLSSAFNEQDLPGSSKTHLVLDDHETLRDEPFELSTILEESNNNVEIKSESRCEPKRKILKTISIPRRTWRTPEKREIRNLFKEYIQDLKVPPIHEVQDILVNKAPHISRNITKVRSWIHAEINRIKKQRCGIRVQRWTTPERHKVRDHFRTYFDGFKETFNRNYPSNEELNEAIKTIPEFKNKSAALLRSKIQHEFRDIERLQHTELEAETSFSSESS</sequence>
<accession>A0A9P0DND5</accession>
<evidence type="ECO:0000256" key="1">
    <source>
        <dbReference type="SAM" id="MobiDB-lite"/>
    </source>
</evidence>
<dbReference type="EMBL" id="OU896711">
    <property type="protein sequence ID" value="CAH1170726.1"/>
    <property type="molecule type" value="Genomic_DNA"/>
</dbReference>
<reference evidence="2" key="1">
    <citation type="submission" date="2022-01" db="EMBL/GenBank/DDBJ databases">
        <authorList>
            <person name="King R."/>
        </authorList>
    </citation>
    <scope>NUCLEOTIDE SEQUENCE</scope>
</reference>
<dbReference type="OrthoDB" id="6782351at2759"/>
<dbReference type="Proteomes" id="UP001153737">
    <property type="component" value="Chromosome 5"/>
</dbReference>
<dbReference type="PANTHER" id="PTHR33480:SF1">
    <property type="entry name" value="TYR RECOMBINASE DOMAIN-CONTAINING PROTEIN"/>
    <property type="match status" value="1"/>
</dbReference>
<feature type="region of interest" description="Disordered" evidence="1">
    <location>
        <begin position="129"/>
        <end position="151"/>
    </location>
</feature>
<evidence type="ECO:0000313" key="3">
    <source>
        <dbReference type="Proteomes" id="UP001153737"/>
    </source>
</evidence>
<protein>
    <submittedName>
        <fullName evidence="2">Uncharacterized protein</fullName>
    </submittedName>
</protein>
<proteinExistence type="predicted"/>